<dbReference type="Gene3D" id="1.10.1040.10">
    <property type="entry name" value="N-(1-d-carboxylethyl)-l-norvaline Dehydrogenase, domain 2"/>
    <property type="match status" value="1"/>
</dbReference>
<evidence type="ECO:0000256" key="7">
    <source>
        <dbReference type="ARBA" id="ARBA00023002"/>
    </source>
</evidence>
<keyword evidence="14" id="KW-1185">Reference proteome</keyword>
<evidence type="ECO:0000256" key="1">
    <source>
        <dbReference type="ARBA" id="ARBA00004994"/>
    </source>
</evidence>
<dbReference type="GO" id="GO:0008677">
    <property type="term" value="F:2-dehydropantoate 2-reductase activity"/>
    <property type="evidence" value="ECO:0007669"/>
    <property type="project" value="UniProtKB-EC"/>
</dbReference>
<comment type="catalytic activity">
    <reaction evidence="9 10">
        <text>(R)-pantoate + NADP(+) = 2-dehydropantoate + NADPH + H(+)</text>
        <dbReference type="Rhea" id="RHEA:16233"/>
        <dbReference type="ChEBI" id="CHEBI:11561"/>
        <dbReference type="ChEBI" id="CHEBI:15378"/>
        <dbReference type="ChEBI" id="CHEBI:15980"/>
        <dbReference type="ChEBI" id="CHEBI:57783"/>
        <dbReference type="ChEBI" id="CHEBI:58349"/>
        <dbReference type="EC" id="1.1.1.169"/>
    </reaction>
</comment>
<accession>A0A2T0XF42</accession>
<name>A0A2T0XF42_9BURK</name>
<dbReference type="InterPro" id="IPR051402">
    <property type="entry name" value="KPR-Related"/>
</dbReference>
<dbReference type="InterPro" id="IPR013752">
    <property type="entry name" value="KPA_reductase"/>
</dbReference>
<evidence type="ECO:0000313" key="13">
    <source>
        <dbReference type="EMBL" id="PRY97531.1"/>
    </source>
</evidence>
<sequence>MKILIVGAGGVGGYFGARLINAGADVTFLLRETRHQKIKAEGLVVETPKETFTVQAKSVTKDQLTPEYDLIMLAPKAYDLADALDSIAGASSKGVLIPFLNGLNHLQALDERFGRDRVMGGVAQIAGTITPTGAVKRLNELATLTIGPRADSHVQLAKEFFELCQRAQFDSIYSENIEQSLWDKWVYLACLAGMTTLFRGSVGEIVATPWGADMMTKCFSETCAVATAYGFAMSPNAHAKALGNLTKEGSNFTASMLRDLRNGNMTEHEHILGGMVHRGLAKNIDCTLIKAAYTQLCVAQTQRQAQ</sequence>
<evidence type="ECO:0000256" key="10">
    <source>
        <dbReference type="RuleBase" id="RU362068"/>
    </source>
</evidence>
<evidence type="ECO:0000256" key="6">
    <source>
        <dbReference type="ARBA" id="ARBA00022857"/>
    </source>
</evidence>
<dbReference type="OrthoDB" id="9796561at2"/>
<protein>
    <recommendedName>
        <fullName evidence="4 10">2-dehydropantoate 2-reductase</fullName>
        <ecNumber evidence="3 10">1.1.1.169</ecNumber>
    </recommendedName>
    <alternativeName>
        <fullName evidence="8 10">Ketopantoate reductase</fullName>
    </alternativeName>
</protein>
<comment type="caution">
    <text evidence="13">The sequence shown here is derived from an EMBL/GenBank/DDBJ whole genome shotgun (WGS) entry which is preliminary data.</text>
</comment>
<proteinExistence type="inferred from homology"/>
<dbReference type="InterPro" id="IPR013332">
    <property type="entry name" value="KPR_N"/>
</dbReference>
<dbReference type="InterPro" id="IPR003710">
    <property type="entry name" value="ApbA"/>
</dbReference>
<evidence type="ECO:0000259" key="12">
    <source>
        <dbReference type="Pfam" id="PF08546"/>
    </source>
</evidence>
<keyword evidence="7 10" id="KW-0560">Oxidoreductase</keyword>
<evidence type="ECO:0000313" key="14">
    <source>
        <dbReference type="Proteomes" id="UP000238308"/>
    </source>
</evidence>
<keyword evidence="6 10" id="KW-0521">NADP</keyword>
<dbReference type="InterPro" id="IPR036291">
    <property type="entry name" value="NAD(P)-bd_dom_sf"/>
</dbReference>
<feature type="domain" description="Ketopantoate reductase C-terminal" evidence="12">
    <location>
        <begin position="176"/>
        <end position="296"/>
    </location>
</feature>
<gene>
    <name evidence="13" type="ORF">BCM14_1991</name>
</gene>
<dbReference type="SUPFAM" id="SSF51735">
    <property type="entry name" value="NAD(P)-binding Rossmann-fold domains"/>
    <property type="match status" value="1"/>
</dbReference>
<evidence type="ECO:0000256" key="5">
    <source>
        <dbReference type="ARBA" id="ARBA00022655"/>
    </source>
</evidence>
<dbReference type="Gene3D" id="3.40.50.720">
    <property type="entry name" value="NAD(P)-binding Rossmann-like Domain"/>
    <property type="match status" value="1"/>
</dbReference>
<evidence type="ECO:0000256" key="9">
    <source>
        <dbReference type="ARBA" id="ARBA00048793"/>
    </source>
</evidence>
<organism evidence="13 14">
    <name type="scientific">Jezberella montanilacus</name>
    <dbReference type="NCBI Taxonomy" id="323426"/>
    <lineage>
        <taxon>Bacteria</taxon>
        <taxon>Pseudomonadati</taxon>
        <taxon>Pseudomonadota</taxon>
        <taxon>Betaproteobacteria</taxon>
        <taxon>Burkholderiales</taxon>
        <taxon>Alcaligenaceae</taxon>
        <taxon>Jezberella</taxon>
    </lineage>
</organism>
<comment type="similarity">
    <text evidence="2 10">Belongs to the ketopantoate reductase family.</text>
</comment>
<dbReference type="EC" id="1.1.1.169" evidence="3 10"/>
<dbReference type="AlphaFoldDB" id="A0A2T0XF42"/>
<dbReference type="PANTHER" id="PTHR21708:SF26">
    <property type="entry name" value="2-DEHYDROPANTOATE 2-REDUCTASE"/>
    <property type="match status" value="1"/>
</dbReference>
<dbReference type="Pfam" id="PF02558">
    <property type="entry name" value="ApbA"/>
    <property type="match status" value="1"/>
</dbReference>
<dbReference type="Pfam" id="PF08546">
    <property type="entry name" value="ApbA_C"/>
    <property type="match status" value="1"/>
</dbReference>
<keyword evidence="5 10" id="KW-0566">Pantothenate biosynthesis</keyword>
<evidence type="ECO:0000256" key="3">
    <source>
        <dbReference type="ARBA" id="ARBA00013014"/>
    </source>
</evidence>
<dbReference type="Proteomes" id="UP000238308">
    <property type="component" value="Unassembled WGS sequence"/>
</dbReference>
<evidence type="ECO:0000256" key="2">
    <source>
        <dbReference type="ARBA" id="ARBA00007870"/>
    </source>
</evidence>
<dbReference type="EMBL" id="PVTV01000014">
    <property type="protein sequence ID" value="PRY97531.1"/>
    <property type="molecule type" value="Genomic_DNA"/>
</dbReference>
<dbReference type="PANTHER" id="PTHR21708">
    <property type="entry name" value="PROBABLE 2-DEHYDROPANTOATE 2-REDUCTASE"/>
    <property type="match status" value="1"/>
</dbReference>
<dbReference type="InterPro" id="IPR008927">
    <property type="entry name" value="6-PGluconate_DH-like_C_sf"/>
</dbReference>
<feature type="domain" description="Ketopantoate reductase N-terminal" evidence="11">
    <location>
        <begin position="3"/>
        <end position="149"/>
    </location>
</feature>
<evidence type="ECO:0000259" key="11">
    <source>
        <dbReference type="Pfam" id="PF02558"/>
    </source>
</evidence>
<dbReference type="UniPathway" id="UPA00028">
    <property type="reaction ID" value="UER00004"/>
</dbReference>
<evidence type="ECO:0000256" key="8">
    <source>
        <dbReference type="ARBA" id="ARBA00032024"/>
    </source>
</evidence>
<reference evidence="13 14" key="1">
    <citation type="submission" date="2018-03" db="EMBL/GenBank/DDBJ databases">
        <title>Genomic Encyclopedia of Type Strains, Phase III (KMG-III): the genomes of soil and plant-associated and newly described type strains.</title>
        <authorList>
            <person name="Whitman W."/>
        </authorList>
    </citation>
    <scope>NUCLEOTIDE SEQUENCE [LARGE SCALE GENOMIC DNA]</scope>
    <source>
        <strain evidence="13 14">MWH-P2sevCIIIb</strain>
    </source>
</reference>
<dbReference type="RefSeq" id="WP_106227842.1">
    <property type="nucleotide sequence ID" value="NZ_PVTV01000014.1"/>
</dbReference>
<comment type="pathway">
    <text evidence="1 10">Cofactor biosynthesis; (R)-pantothenate biosynthesis; (R)-pantoate from 3-methyl-2-oxobutanoate: step 2/2.</text>
</comment>
<comment type="function">
    <text evidence="10">Catalyzes the NADPH-dependent reduction of ketopantoate into pantoic acid.</text>
</comment>
<dbReference type="GO" id="GO:0005737">
    <property type="term" value="C:cytoplasm"/>
    <property type="evidence" value="ECO:0007669"/>
    <property type="project" value="TreeGrafter"/>
</dbReference>
<evidence type="ECO:0000256" key="4">
    <source>
        <dbReference type="ARBA" id="ARBA00019465"/>
    </source>
</evidence>
<dbReference type="GO" id="GO:0015940">
    <property type="term" value="P:pantothenate biosynthetic process"/>
    <property type="evidence" value="ECO:0007669"/>
    <property type="project" value="UniProtKB-UniPathway"/>
</dbReference>
<dbReference type="NCBIfam" id="TIGR00745">
    <property type="entry name" value="apbA_panE"/>
    <property type="match status" value="1"/>
</dbReference>
<dbReference type="SUPFAM" id="SSF48179">
    <property type="entry name" value="6-phosphogluconate dehydrogenase C-terminal domain-like"/>
    <property type="match status" value="1"/>
</dbReference>
<dbReference type="InterPro" id="IPR013328">
    <property type="entry name" value="6PGD_dom2"/>
</dbReference>
<dbReference type="FunFam" id="1.10.1040.10:FF:000017">
    <property type="entry name" value="2-dehydropantoate 2-reductase"/>
    <property type="match status" value="1"/>
</dbReference>